<dbReference type="GO" id="GO:0015833">
    <property type="term" value="P:peptide transport"/>
    <property type="evidence" value="ECO:0007669"/>
    <property type="project" value="TreeGrafter"/>
</dbReference>
<dbReference type="EMBL" id="CP021108">
    <property type="protein sequence ID" value="ARP81715.1"/>
    <property type="molecule type" value="Genomic_DNA"/>
</dbReference>
<evidence type="ECO:0000256" key="2">
    <source>
        <dbReference type="ARBA" id="ARBA00022448"/>
    </source>
</evidence>
<name>A0A1W6YKU8_9BORD</name>
<accession>A0A1W6YKU8</accession>
<sequence length="522" mass="57440">MSIARIKNAALFAALLGAGMATLAPAPALAAQVLNVGMAASDLATLDPHRASATQEKILMPWLYNGLTRFKPGSVSLESIEPDLAEKWDVSADKKVWTFTLRQDVQFHAGFGKMTAEDVVFSLDRARDPKTSSFAADFANVEKVEAVDPRTVRITLKSPSADLLYTLVGYQGGFIVSKKAVEQRGDNFRLQPVGTGPFEFEAYQASQSVTFKANKQYFRGAPRIDQIVYRYIRSDASRDLAYESGELDLVYGRQDQRWAERMKDRADTKLDIIEPAYQGLAFLNTSRKPFDDLRVRQAIAYAIDPSRIVLFKGKLVAADSPTVIPTATLGADPSVHLPGYDPAKATALLKEAGHANGLSFKVIQTQNAATLGPAQIIQAQLKKVNVLMDMDVVEHATYHQQIRKDLSDLVIYASSRFPIADNYLKEFYLSSSAIGQPTAAANFSHCNAADAEITAASKELDLEKRKALWKQAQQKIVDAVCAIPLFEQKIVWASRKSLDYGYDLQGSLSYGPLITEKTSLNK</sequence>
<evidence type="ECO:0000256" key="4">
    <source>
        <dbReference type="SAM" id="SignalP"/>
    </source>
</evidence>
<dbReference type="RefSeq" id="WP_086064902.1">
    <property type="nucleotide sequence ID" value="NZ_CP021108.1"/>
</dbReference>
<dbReference type="KEGG" id="bgv:CAL12_13435"/>
<dbReference type="InterPro" id="IPR000914">
    <property type="entry name" value="SBP_5_dom"/>
</dbReference>
<dbReference type="Proteomes" id="UP000194151">
    <property type="component" value="Chromosome"/>
</dbReference>
<organism evidence="6 7">
    <name type="scientific">Bordetella genomosp. 8</name>
    <dbReference type="NCBI Taxonomy" id="1416806"/>
    <lineage>
        <taxon>Bacteria</taxon>
        <taxon>Pseudomonadati</taxon>
        <taxon>Pseudomonadota</taxon>
        <taxon>Betaproteobacteria</taxon>
        <taxon>Burkholderiales</taxon>
        <taxon>Alcaligenaceae</taxon>
        <taxon>Bordetella</taxon>
    </lineage>
</organism>
<feature type="signal peptide" evidence="4">
    <location>
        <begin position="1"/>
        <end position="30"/>
    </location>
</feature>
<dbReference type="OrthoDB" id="9801799at2"/>
<comment type="similarity">
    <text evidence="1">Belongs to the bacterial solute-binding protein 5 family.</text>
</comment>
<dbReference type="Gene3D" id="3.40.190.10">
    <property type="entry name" value="Periplasmic binding protein-like II"/>
    <property type="match status" value="1"/>
</dbReference>
<dbReference type="Pfam" id="PF00496">
    <property type="entry name" value="SBP_bac_5"/>
    <property type="match status" value="1"/>
</dbReference>
<feature type="chain" id="PRO_5012687286" evidence="4">
    <location>
        <begin position="31"/>
        <end position="522"/>
    </location>
</feature>
<dbReference type="CDD" id="cd08508">
    <property type="entry name" value="PBP2_NikA_DppA_OppA_like_1"/>
    <property type="match status" value="1"/>
</dbReference>
<dbReference type="GO" id="GO:0043190">
    <property type="term" value="C:ATP-binding cassette (ABC) transporter complex"/>
    <property type="evidence" value="ECO:0007669"/>
    <property type="project" value="InterPro"/>
</dbReference>
<dbReference type="InterPro" id="IPR030678">
    <property type="entry name" value="Peptide/Ni-bd"/>
</dbReference>
<protein>
    <submittedName>
        <fullName evidence="6">Polyamine ABC transporter substrate-binding protein</fullName>
    </submittedName>
</protein>
<reference evidence="6 7" key="1">
    <citation type="submission" date="2017-05" db="EMBL/GenBank/DDBJ databases">
        <title>Complete and WGS of Bordetella genogroups.</title>
        <authorList>
            <person name="Spilker T."/>
            <person name="LiPuma J."/>
        </authorList>
    </citation>
    <scope>NUCLEOTIDE SEQUENCE [LARGE SCALE GENOMIC DNA]</scope>
    <source>
        <strain evidence="6 7">AU19157</strain>
    </source>
</reference>
<dbReference type="PANTHER" id="PTHR30290">
    <property type="entry name" value="PERIPLASMIC BINDING COMPONENT OF ABC TRANSPORTER"/>
    <property type="match status" value="1"/>
</dbReference>
<keyword evidence="3 4" id="KW-0732">Signal</keyword>
<dbReference type="PANTHER" id="PTHR30290:SF9">
    <property type="entry name" value="OLIGOPEPTIDE-BINDING PROTEIN APPA"/>
    <property type="match status" value="1"/>
</dbReference>
<dbReference type="Gene3D" id="3.90.76.10">
    <property type="entry name" value="Dipeptide-binding Protein, Domain 1"/>
    <property type="match status" value="1"/>
</dbReference>
<dbReference type="GO" id="GO:1904680">
    <property type="term" value="F:peptide transmembrane transporter activity"/>
    <property type="evidence" value="ECO:0007669"/>
    <property type="project" value="TreeGrafter"/>
</dbReference>
<evidence type="ECO:0000313" key="6">
    <source>
        <dbReference type="EMBL" id="ARP81715.1"/>
    </source>
</evidence>
<evidence type="ECO:0000256" key="1">
    <source>
        <dbReference type="ARBA" id="ARBA00005695"/>
    </source>
</evidence>
<keyword evidence="2" id="KW-0813">Transport</keyword>
<gene>
    <name evidence="6" type="ORF">CAL12_13435</name>
</gene>
<dbReference type="PIRSF" id="PIRSF002741">
    <property type="entry name" value="MppA"/>
    <property type="match status" value="1"/>
</dbReference>
<evidence type="ECO:0000313" key="7">
    <source>
        <dbReference type="Proteomes" id="UP000194151"/>
    </source>
</evidence>
<keyword evidence="7" id="KW-1185">Reference proteome</keyword>
<dbReference type="SUPFAM" id="SSF53850">
    <property type="entry name" value="Periplasmic binding protein-like II"/>
    <property type="match status" value="1"/>
</dbReference>
<dbReference type="InterPro" id="IPR039424">
    <property type="entry name" value="SBP_5"/>
</dbReference>
<proteinExistence type="inferred from homology"/>
<feature type="domain" description="Solute-binding protein family 5" evidence="5">
    <location>
        <begin position="80"/>
        <end position="431"/>
    </location>
</feature>
<dbReference type="AlphaFoldDB" id="A0A1W6YKU8"/>
<dbReference type="GO" id="GO:0030288">
    <property type="term" value="C:outer membrane-bounded periplasmic space"/>
    <property type="evidence" value="ECO:0007669"/>
    <property type="project" value="UniProtKB-ARBA"/>
</dbReference>
<evidence type="ECO:0000259" key="5">
    <source>
        <dbReference type="Pfam" id="PF00496"/>
    </source>
</evidence>
<evidence type="ECO:0000256" key="3">
    <source>
        <dbReference type="ARBA" id="ARBA00022729"/>
    </source>
</evidence>
<dbReference type="Gene3D" id="3.10.105.10">
    <property type="entry name" value="Dipeptide-binding Protein, Domain 3"/>
    <property type="match status" value="1"/>
</dbReference>
<dbReference type="STRING" id="1416806.CAL12_13435"/>